<keyword evidence="2" id="KW-1185">Reference proteome</keyword>
<sequence>MGKLMLNDVCYSSGGSGQVFTGATATTAGTQGEVPAPAAGDQAKYLRADGNWATPPGSGGSTVIITPTLSSGTKVADYEIDGVAGSLYAPNGGGSTVSVTQKTSSGTNIASITIDGVVTELYAPNGGGASALEDLTDVDITTPTDGQALVYDATNDKWINGTVQGGGGHMDTLWTGNETPTMSYNPTIQLAHPISDYDLILINFNNYNGVYYLKSTIPLYGLTSGDYVAQEIMPVNYVAMFINVINDYNITLNCYGRNYENSTTYVSIIGVKL</sequence>
<dbReference type="Proteomes" id="UP000189857">
    <property type="component" value="Unassembled WGS sequence"/>
</dbReference>
<accession>A0A1T4PK08</accession>
<reference evidence="1 2" key="1">
    <citation type="submission" date="2017-02" db="EMBL/GenBank/DDBJ databases">
        <authorList>
            <person name="Peterson S.W."/>
        </authorList>
    </citation>
    <scope>NUCLEOTIDE SEQUENCE [LARGE SCALE GENOMIC DNA]</scope>
    <source>
        <strain evidence="1 2">ATCC 17233</strain>
    </source>
</reference>
<proteinExistence type="predicted"/>
<dbReference type="AlphaFoldDB" id="A0A1T4PK08"/>
<evidence type="ECO:0000313" key="2">
    <source>
        <dbReference type="Proteomes" id="UP000189857"/>
    </source>
</evidence>
<evidence type="ECO:0000313" key="1">
    <source>
        <dbReference type="EMBL" id="SJZ91890.1"/>
    </source>
</evidence>
<protein>
    <submittedName>
        <fullName evidence="1">Uncharacterized protein</fullName>
    </submittedName>
</protein>
<dbReference type="EMBL" id="FUXA01000012">
    <property type="protein sequence ID" value="SJZ91890.1"/>
    <property type="molecule type" value="Genomic_DNA"/>
</dbReference>
<organism evidence="1 2">
    <name type="scientific">Eubacterium ruminantium</name>
    <dbReference type="NCBI Taxonomy" id="42322"/>
    <lineage>
        <taxon>Bacteria</taxon>
        <taxon>Bacillati</taxon>
        <taxon>Bacillota</taxon>
        <taxon>Clostridia</taxon>
        <taxon>Eubacteriales</taxon>
        <taxon>Eubacteriaceae</taxon>
        <taxon>Eubacterium</taxon>
    </lineage>
</organism>
<dbReference type="RefSeq" id="WP_078787841.1">
    <property type="nucleotide sequence ID" value="NZ_FMTO01000011.1"/>
</dbReference>
<name>A0A1T4PK08_9FIRM</name>
<gene>
    <name evidence="1" type="ORF">SAMN02745110_02034</name>
</gene>